<feature type="transmembrane region" description="Helical" evidence="8">
    <location>
        <begin position="189"/>
        <end position="212"/>
    </location>
</feature>
<feature type="transmembrane region" description="Helical" evidence="8">
    <location>
        <begin position="518"/>
        <end position="539"/>
    </location>
</feature>
<comment type="subcellular location">
    <subcellularLocation>
        <location evidence="8">Cell inner membrane</location>
        <topology evidence="8">Multi-pass membrane protein</topology>
    </subcellularLocation>
    <subcellularLocation>
        <location evidence="1">Cell membrane</location>
        <topology evidence="1">Multi-pass membrane protein</topology>
    </subcellularLocation>
</comment>
<feature type="transmembrane region" description="Helical" evidence="8">
    <location>
        <begin position="398"/>
        <end position="417"/>
    </location>
</feature>
<gene>
    <name evidence="9" type="ORF">PY649_22215</name>
</gene>
<evidence type="ECO:0000256" key="2">
    <source>
        <dbReference type="ARBA" id="ARBA00010100"/>
    </source>
</evidence>
<comment type="caution">
    <text evidence="9">The sequence shown here is derived from an EMBL/GenBank/DDBJ whole genome shotgun (WGS) entry which is preliminary data.</text>
</comment>
<comment type="function">
    <text evidence="8">Uptake of L-lactate across the membrane. Can also transport D-lactate and glycolate.</text>
</comment>
<dbReference type="PANTHER" id="PTHR30003">
    <property type="entry name" value="L-LACTATE PERMEASE"/>
    <property type="match status" value="1"/>
</dbReference>
<keyword evidence="3 8" id="KW-0813">Transport</keyword>
<keyword evidence="6 8" id="KW-1133">Transmembrane helix</keyword>
<evidence type="ECO:0000256" key="1">
    <source>
        <dbReference type="ARBA" id="ARBA00004651"/>
    </source>
</evidence>
<sequence>MWQQTYDPLGNLRLSALVAVLPILFFLVALTLLKLKGLTAAIATLAISIIVSSVVFHMPLEKIVGAAVFGILSGLWPIGYIVLMAVWLYRLAVKSGKFDVIRGSIAAISDDQRIQVILIAFCFGAFLEGAAGFGVPIAICAALLVELGFKPIKAAMLCLLANAASGAYGAIGIPILVGAQQGGVNLADLSAMMIVIVQISTLFVPLFLILVLDGYRGVRETWPVLLLIGVLFSGLQTLTLSFVGPELTNIVAPLGSMGTLALFMQFWQPKRIYREDGAPPISAQRWSLTEVIKAWSPFYILTAVILLWSLPQFKSLFAADGPLAATVLKLEIPSLHLQVEEMPPIVDTTEGLPAVWNVALISASGTAILIAVILTTLLSSRLSPSEAFKQLNWVIRDLWRPLAMISIIMAVAYIANFSGASSSIGLRLARTGRVFPLIAPMIGWFGVFITGSAVNSNILFAHLQSVTASQIGASPALLVAANTSGGVMAKLISPQSIAIAAAAVGQVGREADIMRTTLLYSFGLLAYVCLWTFTLSFLVW</sequence>
<keyword evidence="5 8" id="KW-0812">Transmembrane</keyword>
<dbReference type="NCBIfam" id="TIGR00795">
    <property type="entry name" value="lctP"/>
    <property type="match status" value="1"/>
</dbReference>
<feature type="transmembrane region" description="Helical" evidence="8">
    <location>
        <begin position="157"/>
        <end position="177"/>
    </location>
</feature>
<feature type="transmembrane region" description="Helical" evidence="8">
    <location>
        <begin position="250"/>
        <end position="267"/>
    </location>
</feature>
<dbReference type="EMBL" id="JARFYM010000021">
    <property type="protein sequence ID" value="MDL2401627.1"/>
    <property type="molecule type" value="Genomic_DNA"/>
</dbReference>
<evidence type="ECO:0000256" key="8">
    <source>
        <dbReference type="RuleBase" id="RU365092"/>
    </source>
</evidence>
<keyword evidence="4" id="KW-1003">Cell membrane</keyword>
<organism evidence="9 10">
    <name type="scientific">Rhizobium mayense</name>
    <dbReference type="NCBI Taxonomy" id="1312184"/>
    <lineage>
        <taxon>Bacteria</taxon>
        <taxon>Pseudomonadati</taxon>
        <taxon>Pseudomonadota</taxon>
        <taxon>Alphaproteobacteria</taxon>
        <taxon>Hyphomicrobiales</taxon>
        <taxon>Rhizobiaceae</taxon>
        <taxon>Rhizobium/Agrobacterium group</taxon>
        <taxon>Rhizobium</taxon>
    </lineage>
</organism>
<evidence type="ECO:0000313" key="9">
    <source>
        <dbReference type="EMBL" id="MDL2401627.1"/>
    </source>
</evidence>
<feature type="transmembrane region" description="Helical" evidence="8">
    <location>
        <begin position="354"/>
        <end position="378"/>
    </location>
</feature>
<dbReference type="PANTHER" id="PTHR30003:SF5">
    <property type="entry name" value="L-LACTATE PERMEASE"/>
    <property type="match status" value="1"/>
</dbReference>
<feature type="transmembrane region" description="Helical" evidence="8">
    <location>
        <begin position="224"/>
        <end position="244"/>
    </location>
</feature>
<feature type="transmembrane region" description="Helical" evidence="8">
    <location>
        <begin position="288"/>
        <end position="310"/>
    </location>
</feature>
<keyword evidence="10" id="KW-1185">Reference proteome</keyword>
<evidence type="ECO:0000256" key="5">
    <source>
        <dbReference type="ARBA" id="ARBA00022692"/>
    </source>
</evidence>
<evidence type="ECO:0000256" key="6">
    <source>
        <dbReference type="ARBA" id="ARBA00022989"/>
    </source>
</evidence>
<protein>
    <recommendedName>
        <fullName evidence="8">L-lactate permease</fullName>
    </recommendedName>
</protein>
<keyword evidence="7 8" id="KW-0472">Membrane</keyword>
<dbReference type="InterPro" id="IPR003804">
    <property type="entry name" value="Lactate_perm"/>
</dbReference>
<comment type="similarity">
    <text evidence="2 8">Belongs to the lactate permease family.</text>
</comment>
<dbReference type="Proteomes" id="UP001172645">
    <property type="component" value="Unassembled WGS sequence"/>
</dbReference>
<evidence type="ECO:0000313" key="10">
    <source>
        <dbReference type="Proteomes" id="UP001172645"/>
    </source>
</evidence>
<proteinExistence type="inferred from homology"/>
<feature type="transmembrane region" description="Helical" evidence="8">
    <location>
        <begin position="116"/>
        <end position="145"/>
    </location>
</feature>
<feature type="transmembrane region" description="Helical" evidence="8">
    <location>
        <begin position="38"/>
        <end position="56"/>
    </location>
</feature>
<dbReference type="Pfam" id="PF02652">
    <property type="entry name" value="Lactate_perm"/>
    <property type="match status" value="1"/>
</dbReference>
<evidence type="ECO:0000256" key="7">
    <source>
        <dbReference type="ARBA" id="ARBA00023136"/>
    </source>
</evidence>
<name>A0ABT7K0F5_9HYPH</name>
<evidence type="ECO:0000256" key="4">
    <source>
        <dbReference type="ARBA" id="ARBA00022475"/>
    </source>
</evidence>
<feature type="transmembrane region" description="Helical" evidence="8">
    <location>
        <begin position="437"/>
        <end position="460"/>
    </location>
</feature>
<feature type="transmembrane region" description="Helical" evidence="8">
    <location>
        <begin position="12"/>
        <end position="32"/>
    </location>
</feature>
<accession>A0ABT7K0F5</accession>
<evidence type="ECO:0000256" key="3">
    <source>
        <dbReference type="ARBA" id="ARBA00022448"/>
    </source>
</evidence>
<dbReference type="RefSeq" id="WP_285870866.1">
    <property type="nucleotide sequence ID" value="NZ_JARFYM010000021.1"/>
</dbReference>
<reference evidence="9" key="1">
    <citation type="submission" date="2023-06" db="EMBL/GenBank/DDBJ databases">
        <title>Phylogenetic Diversity of Rhizobium strains.</title>
        <authorList>
            <person name="Moura F.T."/>
            <person name="Helene L.C.F."/>
            <person name="Hungria M."/>
        </authorList>
    </citation>
    <scope>NUCLEOTIDE SEQUENCE</scope>
    <source>
        <strain evidence="9">CCGE526</strain>
    </source>
</reference>
<keyword evidence="8" id="KW-0997">Cell inner membrane</keyword>
<feature type="transmembrane region" description="Helical" evidence="8">
    <location>
        <begin position="63"/>
        <end position="89"/>
    </location>
</feature>